<gene>
    <name evidence="3" type="primary">MRGPRG</name>
</gene>
<dbReference type="Proteomes" id="UP000245340">
    <property type="component" value="Unplaced"/>
</dbReference>
<feature type="transmembrane region" description="Helical" evidence="1">
    <location>
        <begin position="34"/>
        <end position="57"/>
    </location>
</feature>
<dbReference type="RefSeq" id="XP_004394096.1">
    <property type="nucleotide sequence ID" value="XM_004394039.1"/>
</dbReference>
<name>A0A2U3VH49_ODORO</name>
<keyword evidence="1" id="KW-0812">Transmembrane</keyword>
<evidence type="ECO:0000313" key="3">
    <source>
        <dbReference type="RefSeq" id="XP_004394096.1"/>
    </source>
</evidence>
<protein>
    <submittedName>
        <fullName evidence="3">Mas-related G-protein coupled receptor member G</fullName>
    </submittedName>
</protein>
<keyword evidence="1" id="KW-1133">Transmembrane helix</keyword>
<evidence type="ECO:0000256" key="1">
    <source>
        <dbReference type="SAM" id="Phobius"/>
    </source>
</evidence>
<dbReference type="KEGG" id="oro:101384470"/>
<proteinExistence type="predicted"/>
<accession>A0A2U3VH49</accession>
<evidence type="ECO:0000313" key="2">
    <source>
        <dbReference type="Proteomes" id="UP000245340"/>
    </source>
</evidence>
<sequence>MPPAPHHLRFPLPAPPPAAEPARMLGLWSTFSSVFLYLSLAVGLAGLLGNGLVLWHLGLHIENGPLLRLRPPPVHGRLRVPRPPGGPLHGAGRPGPRDSVYFAVTFVGFPVGLWLRAVFSAERLSPLPDLLPGPPPQTHLGTGGGLIWALTPPAHACGRSPAAAPRGQRHVAAARGLRGRRGPLRPGGQLPRRPPAQFFGVSLGSVPLLFCRSLRPVLTFPLPALLPRATLLPARVHGSAKRLTHFRAGRSPEVPGEEARLEAGGCPCPWACCRRRPPPRPTPPG</sequence>
<reference evidence="3" key="1">
    <citation type="submission" date="2025-08" db="UniProtKB">
        <authorList>
            <consortium name="RefSeq"/>
        </authorList>
    </citation>
    <scope>IDENTIFICATION</scope>
</reference>
<dbReference type="AlphaFoldDB" id="A0A2U3VH49"/>
<dbReference type="InParanoid" id="A0A2U3VH49"/>
<keyword evidence="2" id="KW-1185">Reference proteome</keyword>
<keyword evidence="1" id="KW-0472">Membrane</keyword>
<feature type="transmembrane region" description="Helical" evidence="1">
    <location>
        <begin position="100"/>
        <end position="119"/>
    </location>
</feature>
<dbReference type="STRING" id="9708.A0A2U3VH49"/>
<organism evidence="2 3">
    <name type="scientific">Odobenus rosmarus divergens</name>
    <name type="common">Pacific walrus</name>
    <dbReference type="NCBI Taxonomy" id="9708"/>
    <lineage>
        <taxon>Eukaryota</taxon>
        <taxon>Metazoa</taxon>
        <taxon>Chordata</taxon>
        <taxon>Craniata</taxon>
        <taxon>Vertebrata</taxon>
        <taxon>Euteleostomi</taxon>
        <taxon>Mammalia</taxon>
        <taxon>Eutheria</taxon>
        <taxon>Laurasiatheria</taxon>
        <taxon>Carnivora</taxon>
        <taxon>Caniformia</taxon>
        <taxon>Pinnipedia</taxon>
        <taxon>Odobenidae</taxon>
        <taxon>Odobenus</taxon>
    </lineage>
</organism>
<keyword evidence="3" id="KW-0675">Receptor</keyword>